<dbReference type="Pfam" id="PF01740">
    <property type="entry name" value="STAS"/>
    <property type="match status" value="1"/>
</dbReference>
<evidence type="ECO:0000313" key="4">
    <source>
        <dbReference type="EMBL" id="GAA3789762.1"/>
    </source>
</evidence>
<dbReference type="InterPro" id="IPR002645">
    <property type="entry name" value="STAS_dom"/>
</dbReference>
<gene>
    <name evidence="4" type="ORF">GCM10022226_05690</name>
</gene>
<dbReference type="EMBL" id="BAAAZR010000001">
    <property type="protein sequence ID" value="GAA3789762.1"/>
    <property type="molecule type" value="Genomic_DNA"/>
</dbReference>
<dbReference type="InterPro" id="IPR003658">
    <property type="entry name" value="Anti-sigma_ant"/>
</dbReference>
<dbReference type="InterPro" id="IPR036513">
    <property type="entry name" value="STAS_dom_sf"/>
</dbReference>
<dbReference type="Proteomes" id="UP001500888">
    <property type="component" value="Unassembled WGS sequence"/>
</dbReference>
<accession>A0ABP7HAM4</accession>
<evidence type="ECO:0000256" key="1">
    <source>
        <dbReference type="ARBA" id="ARBA00009013"/>
    </source>
</evidence>
<protein>
    <recommendedName>
        <fullName evidence="2">Anti-sigma factor antagonist</fullName>
    </recommendedName>
</protein>
<evidence type="ECO:0000313" key="5">
    <source>
        <dbReference type="Proteomes" id="UP001500888"/>
    </source>
</evidence>
<dbReference type="Gene3D" id="3.30.750.24">
    <property type="entry name" value="STAS domain"/>
    <property type="match status" value="1"/>
</dbReference>
<dbReference type="NCBIfam" id="TIGR00377">
    <property type="entry name" value="ant_ant_sig"/>
    <property type="match status" value="1"/>
</dbReference>
<sequence length="129" mass="13894">MDEQSRAGLSFTLDLGAPGTYAVVHVRGELDWNSAPVLVTMAWHLWDFLEDGCLALDLAPMTFCDSMGLGTMVTVYKECAVRGVRFVLVAPPPSLRRTLMTTGLGTFLQVCDSLGDALGEQVITSPQGD</sequence>
<dbReference type="PANTHER" id="PTHR33495:SF2">
    <property type="entry name" value="ANTI-SIGMA FACTOR ANTAGONIST TM_1081-RELATED"/>
    <property type="match status" value="1"/>
</dbReference>
<feature type="domain" description="STAS" evidence="3">
    <location>
        <begin position="23"/>
        <end position="121"/>
    </location>
</feature>
<organism evidence="4 5">
    <name type="scientific">Sphaerisporangium flaviroseum</name>
    <dbReference type="NCBI Taxonomy" id="509199"/>
    <lineage>
        <taxon>Bacteria</taxon>
        <taxon>Bacillati</taxon>
        <taxon>Actinomycetota</taxon>
        <taxon>Actinomycetes</taxon>
        <taxon>Streptosporangiales</taxon>
        <taxon>Streptosporangiaceae</taxon>
        <taxon>Sphaerisporangium</taxon>
    </lineage>
</organism>
<name>A0ABP7HAM4_9ACTN</name>
<proteinExistence type="inferred from homology"/>
<evidence type="ECO:0000259" key="3">
    <source>
        <dbReference type="PROSITE" id="PS50801"/>
    </source>
</evidence>
<dbReference type="SUPFAM" id="SSF52091">
    <property type="entry name" value="SpoIIaa-like"/>
    <property type="match status" value="1"/>
</dbReference>
<dbReference type="RefSeq" id="WP_344933785.1">
    <property type="nucleotide sequence ID" value="NZ_BAAAZR010000001.1"/>
</dbReference>
<dbReference type="CDD" id="cd07043">
    <property type="entry name" value="STAS_anti-anti-sigma_factors"/>
    <property type="match status" value="1"/>
</dbReference>
<dbReference type="PANTHER" id="PTHR33495">
    <property type="entry name" value="ANTI-SIGMA FACTOR ANTAGONIST TM_1081-RELATED-RELATED"/>
    <property type="match status" value="1"/>
</dbReference>
<reference evidence="5" key="1">
    <citation type="journal article" date="2019" name="Int. J. Syst. Evol. Microbiol.">
        <title>The Global Catalogue of Microorganisms (GCM) 10K type strain sequencing project: providing services to taxonomists for standard genome sequencing and annotation.</title>
        <authorList>
            <consortium name="The Broad Institute Genomics Platform"/>
            <consortium name="The Broad Institute Genome Sequencing Center for Infectious Disease"/>
            <person name="Wu L."/>
            <person name="Ma J."/>
        </authorList>
    </citation>
    <scope>NUCLEOTIDE SEQUENCE [LARGE SCALE GENOMIC DNA]</scope>
    <source>
        <strain evidence="5">JCM 16908</strain>
    </source>
</reference>
<keyword evidence="5" id="KW-1185">Reference proteome</keyword>
<comment type="similarity">
    <text evidence="1 2">Belongs to the anti-sigma-factor antagonist family.</text>
</comment>
<evidence type="ECO:0000256" key="2">
    <source>
        <dbReference type="RuleBase" id="RU003749"/>
    </source>
</evidence>
<dbReference type="PROSITE" id="PS50801">
    <property type="entry name" value="STAS"/>
    <property type="match status" value="1"/>
</dbReference>
<comment type="caution">
    <text evidence="4">The sequence shown here is derived from an EMBL/GenBank/DDBJ whole genome shotgun (WGS) entry which is preliminary data.</text>
</comment>